<dbReference type="EMBL" id="FNIB01000002">
    <property type="protein sequence ID" value="SDM85611.1"/>
    <property type="molecule type" value="Genomic_DNA"/>
</dbReference>
<proteinExistence type="predicted"/>
<dbReference type="Proteomes" id="UP000199639">
    <property type="component" value="Unassembled WGS sequence"/>
</dbReference>
<gene>
    <name evidence="1" type="ORF">SAMN05216368_102400</name>
</gene>
<reference evidence="1 2" key="1">
    <citation type="submission" date="2016-10" db="EMBL/GenBank/DDBJ databases">
        <authorList>
            <person name="Varghese N."/>
            <person name="Submissions S."/>
        </authorList>
    </citation>
    <scope>NUCLEOTIDE SEQUENCE [LARGE SCALE GENOMIC DNA]</scope>
    <source>
        <strain evidence="1 2">CGMCC 1.11215</strain>
    </source>
</reference>
<sequence>MPETLVFSYTGRDTRGTNVKGRVDVLNSGQAYSLVAPAAASAG</sequence>
<evidence type="ECO:0000313" key="2">
    <source>
        <dbReference type="Proteomes" id="UP000199639"/>
    </source>
</evidence>
<accession>A0A5E9FV52</accession>
<name>A0A5E9FV52_9MICO</name>
<dbReference type="STRING" id="1424659.SAMN05216368_102400"/>
<dbReference type="RefSeq" id="WP_255410014.1">
    <property type="nucleotide sequence ID" value="NZ_FNIB01000002.1"/>
</dbReference>
<protein>
    <submittedName>
        <fullName evidence="1">Uncharacterized protein</fullName>
    </submittedName>
</protein>
<evidence type="ECO:0000313" key="1">
    <source>
        <dbReference type="EMBL" id="SDM85611.1"/>
    </source>
</evidence>
<dbReference type="AlphaFoldDB" id="A0A5E9FV52"/>
<organism evidence="1 2">
    <name type="scientific">Cryobacterium flavum</name>
    <dbReference type="NCBI Taxonomy" id="1424659"/>
    <lineage>
        <taxon>Bacteria</taxon>
        <taxon>Bacillati</taxon>
        <taxon>Actinomycetota</taxon>
        <taxon>Actinomycetes</taxon>
        <taxon>Micrococcales</taxon>
        <taxon>Microbacteriaceae</taxon>
        <taxon>Cryobacterium</taxon>
    </lineage>
</organism>